<dbReference type="OrthoDB" id="245563at2759"/>
<protein>
    <submittedName>
        <fullName evidence="4">Isochorismatase-like protein</fullName>
    </submittedName>
</protein>
<feature type="domain" description="Isochorismatase-like" evidence="3">
    <location>
        <begin position="9"/>
        <end position="213"/>
    </location>
</feature>
<dbReference type="AlphaFoldDB" id="A0A5N5XB12"/>
<evidence type="ECO:0000256" key="1">
    <source>
        <dbReference type="ARBA" id="ARBA00006336"/>
    </source>
</evidence>
<keyword evidence="5" id="KW-1185">Reference proteome</keyword>
<dbReference type="Pfam" id="PF00857">
    <property type="entry name" value="Isochorismatase"/>
    <property type="match status" value="1"/>
</dbReference>
<dbReference type="PANTHER" id="PTHR43540:SF1">
    <property type="entry name" value="ISOCHORISMATASE HYDROLASE"/>
    <property type="match status" value="1"/>
</dbReference>
<comment type="similarity">
    <text evidence="1">Belongs to the isochorismatase family.</text>
</comment>
<gene>
    <name evidence="4" type="ORF">BDV29DRAFT_80141</name>
</gene>
<dbReference type="PANTHER" id="PTHR43540">
    <property type="entry name" value="PEROXYUREIDOACRYLATE/UREIDOACRYLATE AMIDOHYDROLASE-RELATED"/>
    <property type="match status" value="1"/>
</dbReference>
<dbReference type="SUPFAM" id="SSF52499">
    <property type="entry name" value="Isochorismatase-like hydrolases"/>
    <property type="match status" value="1"/>
</dbReference>
<name>A0A5N5XB12_9EURO</name>
<dbReference type="InterPro" id="IPR000868">
    <property type="entry name" value="Isochorismatase-like_dom"/>
</dbReference>
<sequence length="227" mass="24611">MSLDLDLPTALVLIDNQAAFTHPTHWGTSRSNPSYEHNIQSLIQAFRAAIEEQSEGGNLKEIIHIFHSSTSTTSPLHYDAPGNAIQPLDIARPASDGSEPVMWKCVNSSFIGTDLETHLRARGIRQVLFAGLTTDHCVSTTVRMAANLGVVDRYPDEPPTLNPKNGFHNQARVDRGRIILVADATATWAKGGFDAETVHAVSVASLAGEFADIMKTGDVVKALKQMK</sequence>
<dbReference type="Gene3D" id="3.40.50.850">
    <property type="entry name" value="Isochorismatase-like"/>
    <property type="match status" value="1"/>
</dbReference>
<organism evidence="4 5">
    <name type="scientific">Aspergillus leporis</name>
    <dbReference type="NCBI Taxonomy" id="41062"/>
    <lineage>
        <taxon>Eukaryota</taxon>
        <taxon>Fungi</taxon>
        <taxon>Dikarya</taxon>
        <taxon>Ascomycota</taxon>
        <taxon>Pezizomycotina</taxon>
        <taxon>Eurotiomycetes</taxon>
        <taxon>Eurotiomycetidae</taxon>
        <taxon>Eurotiales</taxon>
        <taxon>Aspergillaceae</taxon>
        <taxon>Aspergillus</taxon>
        <taxon>Aspergillus subgen. Circumdati</taxon>
    </lineage>
</organism>
<reference evidence="4 5" key="1">
    <citation type="submission" date="2019-04" db="EMBL/GenBank/DDBJ databases">
        <title>Friends and foes A comparative genomics study of 23 Aspergillus species from section Flavi.</title>
        <authorList>
            <consortium name="DOE Joint Genome Institute"/>
            <person name="Kjaerbolling I."/>
            <person name="Vesth T."/>
            <person name="Frisvad J.C."/>
            <person name="Nybo J.L."/>
            <person name="Theobald S."/>
            <person name="Kildgaard S."/>
            <person name="Isbrandt T."/>
            <person name="Kuo A."/>
            <person name="Sato A."/>
            <person name="Lyhne E.K."/>
            <person name="Kogle M.E."/>
            <person name="Wiebenga A."/>
            <person name="Kun R.S."/>
            <person name="Lubbers R.J."/>
            <person name="Makela M.R."/>
            <person name="Barry K."/>
            <person name="Chovatia M."/>
            <person name="Clum A."/>
            <person name="Daum C."/>
            <person name="Haridas S."/>
            <person name="He G."/>
            <person name="LaButti K."/>
            <person name="Lipzen A."/>
            <person name="Mondo S."/>
            <person name="Riley R."/>
            <person name="Salamov A."/>
            <person name="Simmons B.A."/>
            <person name="Magnuson J.K."/>
            <person name="Henrissat B."/>
            <person name="Mortensen U.H."/>
            <person name="Larsen T.O."/>
            <person name="Devries R.P."/>
            <person name="Grigoriev I.V."/>
            <person name="Machida M."/>
            <person name="Baker S.E."/>
            <person name="Andersen M.R."/>
        </authorList>
    </citation>
    <scope>NUCLEOTIDE SEQUENCE [LARGE SCALE GENOMIC DNA]</scope>
    <source>
        <strain evidence="4 5">CBS 151.66</strain>
    </source>
</reference>
<keyword evidence="2" id="KW-0378">Hydrolase</keyword>
<accession>A0A5N5XB12</accession>
<dbReference type="InterPro" id="IPR036380">
    <property type="entry name" value="Isochorismatase-like_sf"/>
</dbReference>
<evidence type="ECO:0000259" key="3">
    <source>
        <dbReference type="Pfam" id="PF00857"/>
    </source>
</evidence>
<dbReference type="EMBL" id="ML732177">
    <property type="protein sequence ID" value="KAB8076724.1"/>
    <property type="molecule type" value="Genomic_DNA"/>
</dbReference>
<dbReference type="GO" id="GO:0016787">
    <property type="term" value="F:hydrolase activity"/>
    <property type="evidence" value="ECO:0007669"/>
    <property type="project" value="UniProtKB-KW"/>
</dbReference>
<proteinExistence type="inferred from homology"/>
<evidence type="ECO:0000313" key="4">
    <source>
        <dbReference type="EMBL" id="KAB8076724.1"/>
    </source>
</evidence>
<dbReference type="InterPro" id="IPR050272">
    <property type="entry name" value="Isochorismatase-like_hydrls"/>
</dbReference>
<evidence type="ECO:0000313" key="5">
    <source>
        <dbReference type="Proteomes" id="UP000326565"/>
    </source>
</evidence>
<dbReference type="Proteomes" id="UP000326565">
    <property type="component" value="Unassembled WGS sequence"/>
</dbReference>
<evidence type="ECO:0000256" key="2">
    <source>
        <dbReference type="ARBA" id="ARBA00022801"/>
    </source>
</evidence>